<keyword evidence="4 10" id="KW-0812">Transmembrane</keyword>
<keyword evidence="2" id="KW-0813">Transport</keyword>
<dbReference type="OrthoDB" id="2687058at2759"/>
<evidence type="ECO:0000259" key="12">
    <source>
        <dbReference type="Pfam" id="PF23256"/>
    </source>
</evidence>
<keyword evidence="6 10" id="KW-1133">Transmembrane helix</keyword>
<feature type="domain" description="Cation/H(+) antiporter C-terminal" evidence="13">
    <location>
        <begin position="659"/>
        <end position="798"/>
    </location>
</feature>
<evidence type="ECO:0000256" key="3">
    <source>
        <dbReference type="ARBA" id="ARBA00022538"/>
    </source>
</evidence>
<feature type="transmembrane region" description="Helical" evidence="10">
    <location>
        <begin position="172"/>
        <end position="193"/>
    </location>
</feature>
<dbReference type="PANTHER" id="PTHR32468">
    <property type="entry name" value="CATION/H + ANTIPORTER"/>
    <property type="match status" value="1"/>
</dbReference>
<dbReference type="AlphaFoldDB" id="A0A6A4NYJ2"/>
<dbReference type="Proteomes" id="UP000447434">
    <property type="component" value="Chromosome 15"/>
</dbReference>
<evidence type="ECO:0000256" key="9">
    <source>
        <dbReference type="ARBA" id="ARBA00038341"/>
    </source>
</evidence>
<feature type="transmembrane region" description="Helical" evidence="10">
    <location>
        <begin position="205"/>
        <end position="224"/>
    </location>
</feature>
<evidence type="ECO:0000256" key="1">
    <source>
        <dbReference type="ARBA" id="ARBA00004141"/>
    </source>
</evidence>
<evidence type="ECO:0000256" key="5">
    <source>
        <dbReference type="ARBA" id="ARBA00022958"/>
    </source>
</evidence>
<comment type="subcellular location">
    <subcellularLocation>
        <location evidence="1">Membrane</location>
        <topology evidence="1">Multi-pass membrane protein</topology>
    </subcellularLocation>
</comment>
<dbReference type="Pfam" id="PF00999">
    <property type="entry name" value="Na_H_Exchanger"/>
    <property type="match status" value="1"/>
</dbReference>
<dbReference type="InterPro" id="IPR057290">
    <property type="entry name" value="CHX17_C"/>
</dbReference>
<dbReference type="Gene3D" id="1.20.1530.20">
    <property type="match status" value="1"/>
</dbReference>
<evidence type="ECO:0000256" key="4">
    <source>
        <dbReference type="ARBA" id="ARBA00022692"/>
    </source>
</evidence>
<feature type="domain" description="Cation/H(+) antiporter central" evidence="12">
    <location>
        <begin position="517"/>
        <end position="646"/>
    </location>
</feature>
<evidence type="ECO:0000256" key="2">
    <source>
        <dbReference type="ARBA" id="ARBA00022448"/>
    </source>
</evidence>
<evidence type="ECO:0000313" key="15">
    <source>
        <dbReference type="Proteomes" id="UP000447434"/>
    </source>
</evidence>
<evidence type="ECO:0000313" key="14">
    <source>
        <dbReference type="EMBL" id="KAE9598656.1"/>
    </source>
</evidence>
<evidence type="ECO:0000256" key="8">
    <source>
        <dbReference type="ARBA" id="ARBA00023136"/>
    </source>
</evidence>
<comment type="similarity">
    <text evidence="9">Belongs to the monovalent cation:proton antiporter 2 (CPA2) transporter (TC 2.A.37) family. CHX (TC 2.A.37.4) subfamily.</text>
</comment>
<dbReference type="InterPro" id="IPR050794">
    <property type="entry name" value="CPA2_transporter"/>
</dbReference>
<evidence type="ECO:0000256" key="10">
    <source>
        <dbReference type="SAM" id="Phobius"/>
    </source>
</evidence>
<dbReference type="InterPro" id="IPR006153">
    <property type="entry name" value="Cation/H_exchanger_TM"/>
</dbReference>
<reference evidence="15" key="1">
    <citation type="journal article" date="2020" name="Nat. Commun.">
        <title>Genome sequence of the cluster root forming white lupin.</title>
        <authorList>
            <person name="Hufnagel B."/>
            <person name="Marques A."/>
            <person name="Soriano A."/>
            <person name="Marques L."/>
            <person name="Divol F."/>
            <person name="Doumas P."/>
            <person name="Sallet E."/>
            <person name="Mancinotti D."/>
            <person name="Carrere S."/>
            <person name="Marande W."/>
            <person name="Arribat S."/>
            <person name="Keller J."/>
            <person name="Huneau C."/>
            <person name="Blein T."/>
            <person name="Aime D."/>
            <person name="Laguerre M."/>
            <person name="Taylor J."/>
            <person name="Schubert V."/>
            <person name="Nelson M."/>
            <person name="Geu-Flores F."/>
            <person name="Crespi M."/>
            <person name="Gallardo-Guerrero K."/>
            <person name="Delaux P.-M."/>
            <person name="Salse J."/>
            <person name="Berges H."/>
            <person name="Guyot R."/>
            <person name="Gouzy J."/>
            <person name="Peret B."/>
        </authorList>
    </citation>
    <scope>NUCLEOTIDE SEQUENCE [LARGE SCALE GENOMIC DNA]</scope>
    <source>
        <strain evidence="15">cv. Amiga</strain>
    </source>
</reference>
<evidence type="ECO:0000259" key="11">
    <source>
        <dbReference type="Pfam" id="PF00999"/>
    </source>
</evidence>
<comment type="caution">
    <text evidence="14">The sequence shown here is derived from an EMBL/GenBank/DDBJ whole genome shotgun (WGS) entry which is preliminary data.</text>
</comment>
<feature type="transmembrane region" description="Helical" evidence="10">
    <location>
        <begin position="46"/>
        <end position="65"/>
    </location>
</feature>
<feature type="transmembrane region" description="Helical" evidence="10">
    <location>
        <begin position="277"/>
        <end position="296"/>
    </location>
</feature>
<dbReference type="InterPro" id="IPR057291">
    <property type="entry name" value="CHX17_2nd"/>
</dbReference>
<name>A0A6A4NYJ2_LUPAL</name>
<keyword evidence="5" id="KW-0630">Potassium</keyword>
<dbReference type="PANTHER" id="PTHR32468:SF175">
    <property type="entry name" value="CATION_H+ EXCHANGER 3"/>
    <property type="match status" value="1"/>
</dbReference>
<organism evidence="14 15">
    <name type="scientific">Lupinus albus</name>
    <name type="common">White lupine</name>
    <name type="synonym">Lupinus termis</name>
    <dbReference type="NCBI Taxonomy" id="3870"/>
    <lineage>
        <taxon>Eukaryota</taxon>
        <taxon>Viridiplantae</taxon>
        <taxon>Streptophyta</taxon>
        <taxon>Embryophyta</taxon>
        <taxon>Tracheophyta</taxon>
        <taxon>Spermatophyta</taxon>
        <taxon>Magnoliopsida</taxon>
        <taxon>eudicotyledons</taxon>
        <taxon>Gunneridae</taxon>
        <taxon>Pentapetalae</taxon>
        <taxon>rosids</taxon>
        <taxon>fabids</taxon>
        <taxon>Fabales</taxon>
        <taxon>Fabaceae</taxon>
        <taxon>Papilionoideae</taxon>
        <taxon>50 kb inversion clade</taxon>
        <taxon>genistoids sensu lato</taxon>
        <taxon>core genistoids</taxon>
        <taxon>Genisteae</taxon>
        <taxon>Lupinus</taxon>
    </lineage>
</organism>
<dbReference type="GO" id="GO:1902600">
    <property type="term" value="P:proton transmembrane transport"/>
    <property type="evidence" value="ECO:0007669"/>
    <property type="project" value="InterPro"/>
</dbReference>
<sequence length="808" mass="89668">MNGEKLDDLSSTGTIAGEQIVCQFVEKHLGRGLWFGDNPLHHTTSVIAIEILIVFVFGKIVHFLLRPCHQTTIVAQILAGIIMGPSFLGKINPKFEGLFPAASRVTLQTFAEFGMVVHFFKLGVQVDSKMLLRIRKEALIIGIGGHMSAIAVGTIVFSIVDTLSPMGPQTLGFYSVVISSGLTSFAVLSGFLNEMKILNSEIGRLALSTAMVSDCSMWIMYFVVINGVRAMKQSSYLPILELVTSLCYFAVLFFFLRPLVIWISNRKPKGKPMTEGHFVSIMLILLFVAISAQAAGQPAFMATFMFGCILPDGPPLGSILTERLDIIGSTLLVPAYCTISGLNTGSVPSIVGTKSASMEVIILAGYIGKFLGTIIPSIHFDIQFLDSVALSLIMCCKGILDLILYNLLLNYQVLTFHLLGPYHSSSANKFLKKKIATDELTFTLQVYTMVGVTGFATLMVHHIYDPSRRYRSYIRRSIRDTEQGIDLRVLVCIHNEENVYPIINLLQVSNPTKATPLSLFVLHLMELSGRATCVLTKNKICNQSSDKGASSEPIINVFDRFQKHNKGCVALQLFTAIAPYVSMHDDICYMAMDTKSNIVILPFHKLWAIDENAYVLNTSIRTLNQNVLKKAPCSVGVLIDRSQMGGKLLVIQDKSFCEVAMIFVGGADDQEALSYSMRIAQHPNVRLTVFWIRAEIHTKQYNLKNPYIDLMEHLRYSNKHKGQVTFKEEFVEDGAGTTQVIRTLEGKFNLVIVGRHHVADSPCTLGLTEWCELPELGPVGNLLATSDFTFSVLVVQQQHFNRGFRYNR</sequence>
<evidence type="ECO:0000256" key="7">
    <source>
        <dbReference type="ARBA" id="ARBA00023065"/>
    </source>
</evidence>
<dbReference type="GO" id="GO:0016020">
    <property type="term" value="C:membrane"/>
    <property type="evidence" value="ECO:0007669"/>
    <property type="project" value="UniProtKB-SubCell"/>
</dbReference>
<evidence type="ECO:0000256" key="6">
    <source>
        <dbReference type="ARBA" id="ARBA00022989"/>
    </source>
</evidence>
<dbReference type="EMBL" id="WOCE01000015">
    <property type="protein sequence ID" value="KAE9598656.1"/>
    <property type="molecule type" value="Genomic_DNA"/>
</dbReference>
<dbReference type="GO" id="GO:0006885">
    <property type="term" value="P:regulation of pH"/>
    <property type="evidence" value="ECO:0007669"/>
    <property type="project" value="TreeGrafter"/>
</dbReference>
<dbReference type="GO" id="GO:0012505">
    <property type="term" value="C:endomembrane system"/>
    <property type="evidence" value="ECO:0007669"/>
    <property type="project" value="TreeGrafter"/>
</dbReference>
<keyword evidence="7" id="KW-0406">Ion transport</keyword>
<feature type="transmembrane region" description="Helical" evidence="10">
    <location>
        <begin position="387"/>
        <end position="408"/>
    </location>
</feature>
<gene>
    <name evidence="14" type="ORF">Lalb_Chr15g0083311</name>
</gene>
<feature type="transmembrane region" description="Helical" evidence="10">
    <location>
        <begin position="356"/>
        <end position="375"/>
    </location>
</feature>
<keyword evidence="3" id="KW-0633">Potassium transport</keyword>
<feature type="transmembrane region" description="Helical" evidence="10">
    <location>
        <begin position="236"/>
        <end position="256"/>
    </location>
</feature>
<feature type="domain" description="Cation/H+ exchanger transmembrane" evidence="11">
    <location>
        <begin position="55"/>
        <end position="414"/>
    </location>
</feature>
<dbReference type="Pfam" id="PF23256">
    <property type="entry name" value="CHX17_2nd"/>
    <property type="match status" value="1"/>
</dbReference>
<accession>A0A6A4NYJ2</accession>
<dbReference type="Pfam" id="PF23259">
    <property type="entry name" value="CHX17_C"/>
    <property type="match status" value="1"/>
</dbReference>
<feature type="transmembrane region" description="Helical" evidence="10">
    <location>
        <begin position="138"/>
        <end position="160"/>
    </location>
</feature>
<dbReference type="GO" id="GO:0015297">
    <property type="term" value="F:antiporter activity"/>
    <property type="evidence" value="ECO:0007669"/>
    <property type="project" value="InterPro"/>
</dbReference>
<dbReference type="InterPro" id="IPR038770">
    <property type="entry name" value="Na+/solute_symporter_sf"/>
</dbReference>
<protein>
    <submittedName>
        <fullName evidence="14">Putative cation/H+ exchanger</fullName>
    </submittedName>
</protein>
<dbReference type="GO" id="GO:0006813">
    <property type="term" value="P:potassium ion transport"/>
    <property type="evidence" value="ECO:0007669"/>
    <property type="project" value="UniProtKB-KW"/>
</dbReference>
<keyword evidence="15" id="KW-1185">Reference proteome</keyword>
<feature type="transmembrane region" description="Helical" evidence="10">
    <location>
        <begin position="444"/>
        <end position="464"/>
    </location>
</feature>
<proteinExistence type="inferred from homology"/>
<evidence type="ECO:0000259" key="13">
    <source>
        <dbReference type="Pfam" id="PF23259"/>
    </source>
</evidence>
<keyword evidence="8 10" id="KW-0472">Membrane</keyword>